<evidence type="ECO:0000313" key="3">
    <source>
        <dbReference type="Proteomes" id="UP000324767"/>
    </source>
</evidence>
<name>A0A5M8Q0V5_9LECA</name>
<feature type="chain" id="PRO_5024456533" evidence="1">
    <location>
        <begin position="22"/>
        <end position="460"/>
    </location>
</feature>
<gene>
    <name evidence="2" type="ORF">FRX48_01354</name>
</gene>
<accession>A0A5M8Q0V5</accession>
<proteinExistence type="predicted"/>
<reference evidence="2 3" key="1">
    <citation type="submission" date="2019-09" db="EMBL/GenBank/DDBJ databases">
        <title>The hologenome of the rock-dwelling lichen Lasallia pustulata.</title>
        <authorList>
            <person name="Greshake Tzovaras B."/>
            <person name="Segers F."/>
            <person name="Bicker A."/>
            <person name="Dal Grande F."/>
            <person name="Otte J."/>
            <person name="Hankeln T."/>
            <person name="Schmitt I."/>
            <person name="Ebersberger I."/>
        </authorList>
    </citation>
    <scope>NUCLEOTIDE SEQUENCE [LARGE SCALE GENOMIC DNA]</scope>
    <source>
        <strain evidence="2">A1-1</strain>
    </source>
</reference>
<protein>
    <submittedName>
        <fullName evidence="2">Uncharacterized protein</fullName>
    </submittedName>
</protein>
<dbReference type="AlphaFoldDB" id="A0A5M8Q0V5"/>
<sequence length="460" mass="49608">MRVRRLSYLIALAQLAALSLAIPITPNTDTTEISSLLPRSEFCSNAPLTPAGTIFSRRALTSSPLHDSLALRSHDSIIWCSRGSQTYVVIQVGWQVVNDHYLTLIDQAYNLAVSQIQAQGDGLLYPLPYGPIGTVFNLDSAQELTMTVMNANNHQTTWGVLGAACWALKDFVASRGPFQTIVFSIYDGVNQVATGRIGRATLATQMRLATRDRSRVGTEPDAHNKAPAAVRSPHFREIVPDTNKRPNLRHPPAPPDPALADYALKIMRASHLSLLAALARLATIALSIPLDTLPSLVPRTRPYCSNAPHTVAGTTLAGRNPPPRTARTPAAGVNNFIYCAQGTQTYVMIKTGWAASNSDVVVELLNQAFEVAISRIARYGDSVVANSLVYGMIGSIVYLTTGGMALRIANTNNHQTTWGVLGAATHALANFVKEHGGFDMADFVIFDGENQVAMGWLGPN</sequence>
<evidence type="ECO:0000256" key="1">
    <source>
        <dbReference type="SAM" id="SignalP"/>
    </source>
</evidence>
<dbReference type="EMBL" id="VXIT01000002">
    <property type="protein sequence ID" value="KAA6414604.1"/>
    <property type="molecule type" value="Genomic_DNA"/>
</dbReference>
<evidence type="ECO:0000313" key="2">
    <source>
        <dbReference type="EMBL" id="KAA6414604.1"/>
    </source>
</evidence>
<dbReference type="Proteomes" id="UP000324767">
    <property type="component" value="Unassembled WGS sequence"/>
</dbReference>
<organism evidence="2 3">
    <name type="scientific">Lasallia pustulata</name>
    <dbReference type="NCBI Taxonomy" id="136370"/>
    <lineage>
        <taxon>Eukaryota</taxon>
        <taxon>Fungi</taxon>
        <taxon>Dikarya</taxon>
        <taxon>Ascomycota</taxon>
        <taxon>Pezizomycotina</taxon>
        <taxon>Lecanoromycetes</taxon>
        <taxon>OSLEUM clade</taxon>
        <taxon>Umbilicariomycetidae</taxon>
        <taxon>Umbilicariales</taxon>
        <taxon>Umbilicariaceae</taxon>
        <taxon>Lasallia</taxon>
    </lineage>
</organism>
<keyword evidence="1" id="KW-0732">Signal</keyword>
<dbReference type="OrthoDB" id="10495686at2759"/>
<comment type="caution">
    <text evidence="2">The sequence shown here is derived from an EMBL/GenBank/DDBJ whole genome shotgun (WGS) entry which is preliminary data.</text>
</comment>
<feature type="signal peptide" evidence="1">
    <location>
        <begin position="1"/>
        <end position="21"/>
    </location>
</feature>